<dbReference type="RefSeq" id="WP_348943875.1">
    <property type="nucleotide sequence ID" value="NZ_CP157355.1"/>
</dbReference>
<comment type="similarity">
    <text evidence="1 2">Belongs to the outer membrane factor (OMF) (TC 1.B.17) family.</text>
</comment>
<organism evidence="4">
    <name type="scientific">Chitinibacter mangrovi</name>
    <dbReference type="NCBI Taxonomy" id="3153927"/>
    <lineage>
        <taxon>Bacteria</taxon>
        <taxon>Pseudomonadati</taxon>
        <taxon>Pseudomonadota</taxon>
        <taxon>Betaproteobacteria</taxon>
        <taxon>Neisseriales</taxon>
        <taxon>Chitinibacteraceae</taxon>
        <taxon>Chitinibacter</taxon>
    </lineage>
</organism>
<keyword evidence="3" id="KW-0175">Coiled coil</keyword>
<dbReference type="AlphaFoldDB" id="A0AAU7F6D4"/>
<protein>
    <submittedName>
        <fullName evidence="4">Efflux transporter outer membrane subunit</fullName>
    </submittedName>
</protein>
<dbReference type="PROSITE" id="PS51257">
    <property type="entry name" value="PROKAR_LIPOPROTEIN"/>
    <property type="match status" value="1"/>
</dbReference>
<reference evidence="4" key="1">
    <citation type="submission" date="2024-05" db="EMBL/GenBank/DDBJ databases">
        <authorList>
            <person name="Yang L."/>
            <person name="Pan L."/>
        </authorList>
    </citation>
    <scope>NUCLEOTIDE SEQUENCE</scope>
    <source>
        <strain evidence="4">FCG-7</strain>
    </source>
</reference>
<feature type="coiled-coil region" evidence="3">
    <location>
        <begin position="185"/>
        <end position="243"/>
    </location>
</feature>
<dbReference type="GO" id="GO:0005886">
    <property type="term" value="C:plasma membrane"/>
    <property type="evidence" value="ECO:0007669"/>
    <property type="project" value="UniProtKB-SubCell"/>
</dbReference>
<dbReference type="KEGG" id="cmav:ABHF33_10245"/>
<sequence>MKMRLLTSLALPILLGACASAGWQVPAVALPAQWQSASASTPAPAATDVAIDPLIDPAADQSFWLGFADPQLIALQGSARAHNADLALAAIRLRQAGFAVDKAGLARRPNASLGLNQGASWALDPARYRGESGSASLGFSWEVDLWGKLADQQQAARWREQASAAELAALQLTVATSVASAYWAIARDQDALQLAQDDLQRARETQSMVERRYSAGVVSGLDLNQARSNTTQQENALAQAQLALAKSRWQLGVLLGQAPQAGAEIAAMLPEQFPAIALGLPAEVLDHRPDLAAATARLQASFADLQVARKNWYPALSLTSSLGGSSQQLLSFIANPVASLGAGLALPFIQFNEMALARKSSAADYEAAVIEYRQKLYLALQEVESALASRTQWQAQVPRLQSIASETRQVEQQTRLRYAAGAVAFDAVLNASARRQAAEHALVLQRYQLALASVEVYKALGGAPLSP</sequence>
<dbReference type="InterPro" id="IPR003423">
    <property type="entry name" value="OMP_efflux"/>
</dbReference>
<keyword evidence="2" id="KW-1134">Transmembrane beta strand</keyword>
<dbReference type="PANTHER" id="PTHR30203">
    <property type="entry name" value="OUTER MEMBRANE CATION EFFLUX PROTEIN"/>
    <property type="match status" value="1"/>
</dbReference>
<dbReference type="PANTHER" id="PTHR30203:SF32">
    <property type="entry name" value="CATION EFFLUX SYSTEM PROTEIN CUSC"/>
    <property type="match status" value="1"/>
</dbReference>
<keyword evidence="2" id="KW-0812">Transmembrane</keyword>
<accession>A0AAU7F6D4</accession>
<keyword evidence="2" id="KW-0564">Palmitate</keyword>
<keyword evidence="2" id="KW-0449">Lipoprotein</keyword>
<gene>
    <name evidence="4" type="ORF">ABHF33_10245</name>
</gene>
<feature type="signal peptide" evidence="2">
    <location>
        <begin position="1"/>
        <end position="21"/>
    </location>
</feature>
<comment type="subcellular location">
    <subcellularLocation>
        <location evidence="2">Cell membrane</location>
        <topology evidence="2">Lipid-anchor</topology>
    </subcellularLocation>
</comment>
<evidence type="ECO:0000256" key="3">
    <source>
        <dbReference type="SAM" id="Coils"/>
    </source>
</evidence>
<proteinExistence type="inferred from homology"/>
<keyword evidence="2" id="KW-0472">Membrane</keyword>
<dbReference type="EMBL" id="CP157355">
    <property type="protein sequence ID" value="XBL99451.1"/>
    <property type="molecule type" value="Genomic_DNA"/>
</dbReference>
<feature type="chain" id="PRO_5043099647" evidence="2">
    <location>
        <begin position="22"/>
        <end position="467"/>
    </location>
</feature>
<evidence type="ECO:0000256" key="2">
    <source>
        <dbReference type="RuleBase" id="RU362097"/>
    </source>
</evidence>
<dbReference type="GO" id="GO:0015562">
    <property type="term" value="F:efflux transmembrane transporter activity"/>
    <property type="evidence" value="ECO:0007669"/>
    <property type="project" value="InterPro"/>
</dbReference>
<dbReference type="Gene3D" id="2.20.200.10">
    <property type="entry name" value="Outer membrane efflux proteins (OEP)"/>
    <property type="match status" value="1"/>
</dbReference>
<evidence type="ECO:0000256" key="1">
    <source>
        <dbReference type="ARBA" id="ARBA00007613"/>
    </source>
</evidence>
<keyword evidence="2" id="KW-0732">Signal</keyword>
<dbReference type="SUPFAM" id="SSF56954">
    <property type="entry name" value="Outer membrane efflux proteins (OEP)"/>
    <property type="match status" value="1"/>
</dbReference>
<dbReference type="Gene3D" id="1.20.1600.10">
    <property type="entry name" value="Outer membrane efflux proteins (OEP)"/>
    <property type="match status" value="1"/>
</dbReference>
<name>A0AAU7F6D4_9NEIS</name>
<dbReference type="InterPro" id="IPR010131">
    <property type="entry name" value="MdtP/NodT-like"/>
</dbReference>
<dbReference type="NCBIfam" id="TIGR01845">
    <property type="entry name" value="outer_NodT"/>
    <property type="match status" value="1"/>
</dbReference>
<dbReference type="Pfam" id="PF02321">
    <property type="entry name" value="OEP"/>
    <property type="match status" value="2"/>
</dbReference>
<evidence type="ECO:0000313" key="4">
    <source>
        <dbReference type="EMBL" id="XBL99451.1"/>
    </source>
</evidence>